<dbReference type="AlphaFoldDB" id="A0A0H3J8J7"/>
<dbReference type="PROSITE" id="PS01096">
    <property type="entry name" value="PPIC_PPIASE_1"/>
    <property type="match status" value="1"/>
</dbReference>
<evidence type="ECO:0000256" key="9">
    <source>
        <dbReference type="ARBA" id="ARBA00023235"/>
    </source>
</evidence>
<evidence type="ECO:0000256" key="8">
    <source>
        <dbReference type="ARBA" id="ARBA00023139"/>
    </source>
</evidence>
<dbReference type="Proteomes" id="UP000030905">
    <property type="component" value="Chromosome"/>
</dbReference>
<dbReference type="PANTHER" id="PTHR47245:SF1">
    <property type="entry name" value="FOLDASE PROTEIN PRSA"/>
    <property type="match status" value="1"/>
</dbReference>
<sequence length="335" mass="38019">MKNIKKIISFSIIAILAIVMSGCNMIAKTEQGIMNSTVAKVNDEKITRGQLEDNWQMKSVINQIKQQYGTNYTSNDQAVELLKQQKETILDQMITEKLLLQKAKELKLVPSDSEINKEIQKQYDSTKSQYKTDEEWKNALSQNGLTENVLKEQIKNSIIMNKVSDNITKDVKVTDKQIEDYYNANKNKYTTEPNKIHLAHILVKTENEAKSVKARIDKGEDFGKVAKEVSTDTGSKDNGGDLGDLEEENSGLDATFLKAALALKPGEVSNPVQTQYGWHVIKCISRNQYPVKKLDEVKDEIKNTLLTNAKQDKITTTLDKWKKEAKIKQYENNLN</sequence>
<comment type="similarity">
    <text evidence="3 11">Belongs to the PrsA family.</text>
</comment>
<feature type="transmembrane region" description="Helical" evidence="12">
    <location>
        <begin position="7"/>
        <end position="27"/>
    </location>
</feature>
<dbReference type="EMBL" id="JPGY02000001">
    <property type="protein sequence ID" value="KRU14203.1"/>
    <property type="molecule type" value="Genomic_DNA"/>
</dbReference>
<dbReference type="GO" id="GO:0003755">
    <property type="term" value="F:peptidyl-prolyl cis-trans isomerase activity"/>
    <property type="evidence" value="ECO:0007669"/>
    <property type="project" value="UniProtKB-UniRule"/>
</dbReference>
<keyword evidence="17" id="KW-1185">Reference proteome</keyword>
<dbReference type="SUPFAM" id="SSF109998">
    <property type="entry name" value="Triger factor/SurA peptide-binding domain-like"/>
    <property type="match status" value="1"/>
</dbReference>
<dbReference type="SUPFAM" id="SSF54534">
    <property type="entry name" value="FKBP-like"/>
    <property type="match status" value="1"/>
</dbReference>
<keyword evidence="12" id="KW-0812">Transmembrane</keyword>
<reference evidence="15" key="2">
    <citation type="submission" date="2015-10" db="EMBL/GenBank/DDBJ databases">
        <title>Improved Draft Genome Sequence of Clostridium pasteurianum Strain ATCC 6013 (DSM 525) Using a Hybrid Next-Generation Sequencing Approach.</title>
        <authorList>
            <person name="Pyne M.E."/>
            <person name="Utturkar S.M."/>
            <person name="Brown S.D."/>
            <person name="Moo-Young M."/>
            <person name="Chung D.A."/>
            <person name="Chou P.C."/>
        </authorList>
    </citation>
    <scope>NUCLEOTIDE SEQUENCE</scope>
    <source>
        <strain evidence="15">ATCC 6013</strain>
    </source>
</reference>
<evidence type="ECO:0000256" key="10">
    <source>
        <dbReference type="ARBA" id="ARBA00023288"/>
    </source>
</evidence>
<dbReference type="KEGG" id="cpae:CPAST_c37450"/>
<evidence type="ECO:0000256" key="11">
    <source>
        <dbReference type="HAMAP-Rule" id="MF_01145"/>
    </source>
</evidence>
<gene>
    <name evidence="11 14" type="primary">prsA</name>
    <name evidence="14" type="ORF">CLPA_c37450</name>
    <name evidence="15" type="ORF">CP6013_03459</name>
</gene>
<dbReference type="EC" id="5.2.1.8" evidence="11"/>
<dbReference type="EMBL" id="CP009268">
    <property type="protein sequence ID" value="AJA53772.1"/>
    <property type="molecule type" value="Genomic_DNA"/>
</dbReference>
<dbReference type="PATRIC" id="fig|1262449.3.peg.3729"/>
<keyword evidence="7 11" id="KW-0472">Membrane</keyword>
<evidence type="ECO:0000313" key="14">
    <source>
        <dbReference type="EMBL" id="AJA53772.1"/>
    </source>
</evidence>
<dbReference type="Pfam" id="PF13624">
    <property type="entry name" value="SurA_N_3"/>
    <property type="match status" value="1"/>
</dbReference>
<evidence type="ECO:0000256" key="12">
    <source>
        <dbReference type="SAM" id="Phobius"/>
    </source>
</evidence>
<dbReference type="InterPro" id="IPR050245">
    <property type="entry name" value="PrsA_foldase"/>
</dbReference>
<evidence type="ECO:0000256" key="6">
    <source>
        <dbReference type="ARBA" id="ARBA00023110"/>
    </source>
</evidence>
<dbReference type="RefSeq" id="WP_004455576.1">
    <property type="nucleotide sequence ID" value="NZ_ANZB01000017.1"/>
</dbReference>
<keyword evidence="8 11" id="KW-0564">Palmitate</keyword>
<proteinExistence type="inferred from homology"/>
<dbReference type="GO" id="GO:0005886">
    <property type="term" value="C:plasma membrane"/>
    <property type="evidence" value="ECO:0007669"/>
    <property type="project" value="UniProtKB-SubCell"/>
</dbReference>
<dbReference type="Proteomes" id="UP000028042">
    <property type="component" value="Unassembled WGS sequence"/>
</dbReference>
<dbReference type="PANTHER" id="PTHR47245">
    <property type="entry name" value="PEPTIDYLPROLYL ISOMERASE"/>
    <property type="match status" value="1"/>
</dbReference>
<evidence type="ECO:0000313" key="17">
    <source>
        <dbReference type="Proteomes" id="UP000030905"/>
    </source>
</evidence>
<keyword evidence="6 11" id="KW-0697">Rotamase</keyword>
<dbReference type="PROSITE" id="PS50198">
    <property type="entry name" value="PPIC_PPIASE_2"/>
    <property type="match status" value="1"/>
</dbReference>
<keyword evidence="9 11" id="KW-0413">Isomerase</keyword>
<evidence type="ECO:0000256" key="4">
    <source>
        <dbReference type="ARBA" id="ARBA00022475"/>
    </source>
</evidence>
<organism evidence="14 17">
    <name type="scientific">Clostridium pasteurianum DSM 525 = ATCC 6013</name>
    <dbReference type="NCBI Taxonomy" id="1262449"/>
    <lineage>
        <taxon>Bacteria</taxon>
        <taxon>Bacillati</taxon>
        <taxon>Bacillota</taxon>
        <taxon>Clostridia</taxon>
        <taxon>Eubacteriales</taxon>
        <taxon>Clostridiaceae</taxon>
        <taxon>Clostridium</taxon>
    </lineage>
</organism>
<feature type="domain" description="PpiC" evidence="13">
    <location>
        <begin position="193"/>
        <end position="285"/>
    </location>
</feature>
<keyword evidence="12" id="KW-1133">Transmembrane helix</keyword>
<keyword evidence="4 11" id="KW-1003">Cell membrane</keyword>
<protein>
    <recommendedName>
        <fullName evidence="11">Foldase protein PrsA</fullName>
        <ecNumber evidence="11">5.2.1.8</ecNumber>
    </recommendedName>
</protein>
<dbReference type="InterPro" id="IPR023059">
    <property type="entry name" value="Foldase_PrsA"/>
</dbReference>
<keyword evidence="5 11" id="KW-0732">Signal</keyword>
<evidence type="ECO:0000256" key="2">
    <source>
        <dbReference type="ARBA" id="ARBA00004193"/>
    </source>
</evidence>
<evidence type="ECO:0000256" key="5">
    <source>
        <dbReference type="ARBA" id="ARBA00022729"/>
    </source>
</evidence>
<comment type="catalytic activity">
    <reaction evidence="1 11">
        <text>[protein]-peptidylproline (omega=180) = [protein]-peptidylproline (omega=0)</text>
        <dbReference type="Rhea" id="RHEA:16237"/>
        <dbReference type="Rhea" id="RHEA-COMP:10747"/>
        <dbReference type="Rhea" id="RHEA-COMP:10748"/>
        <dbReference type="ChEBI" id="CHEBI:83833"/>
        <dbReference type="ChEBI" id="CHEBI:83834"/>
        <dbReference type="EC" id="5.2.1.8"/>
    </reaction>
</comment>
<reference evidence="14 17" key="1">
    <citation type="journal article" date="2015" name="Genome Announc.">
        <title>Complete Genome Sequence of the Nitrogen-Fixing and Solvent-Producing Clostridium pasteurianum DSM 525.</title>
        <authorList>
            <person name="Poehlein A."/>
            <person name="Grosse-Honebrink A."/>
            <person name="Zhang Y."/>
            <person name="Minton N.P."/>
            <person name="Daniel R."/>
        </authorList>
    </citation>
    <scope>NUCLEOTIDE SEQUENCE [LARGE SCALE GENOMIC DNA]</scope>
    <source>
        <strain evidence="14">DSM 525</strain>
        <strain evidence="17">DSM 525 / ATCC 6013</strain>
    </source>
</reference>
<dbReference type="GO" id="GO:0006457">
    <property type="term" value="P:protein folding"/>
    <property type="evidence" value="ECO:0007669"/>
    <property type="project" value="UniProtKB-UniRule"/>
</dbReference>
<dbReference type="Pfam" id="PF13145">
    <property type="entry name" value="Rotamase_2"/>
    <property type="match status" value="1"/>
</dbReference>
<evidence type="ECO:0000256" key="7">
    <source>
        <dbReference type="ARBA" id="ARBA00023136"/>
    </source>
</evidence>
<dbReference type="PROSITE" id="PS51257">
    <property type="entry name" value="PROKAR_LIPOPROTEIN"/>
    <property type="match status" value="1"/>
</dbReference>
<name>A0A0H3J8J7_CLOPA</name>
<reference evidence="15 16" key="3">
    <citation type="journal article" name="Genome Announc.">
        <title>Improved Draft Genome Sequence of Clostridium pasteurianum Strain ATCC 6013 (DSM 525) Using a Hybrid Next-Generation Sequencing Approach.</title>
        <authorList>
            <person name="Pyne M.E."/>
            <person name="Utturkar S."/>
            <person name="Brown S.D."/>
            <person name="Moo-Young M."/>
            <person name="Chung D.A."/>
            <person name="Chou C.P."/>
        </authorList>
    </citation>
    <scope>NUCLEOTIDE SEQUENCE [LARGE SCALE GENOMIC DNA]</scope>
    <source>
        <strain evidence="15 16">ATCC 6013</strain>
    </source>
</reference>
<dbReference type="InterPro" id="IPR023058">
    <property type="entry name" value="PPIase_PpiC_CS"/>
</dbReference>
<evidence type="ECO:0000313" key="16">
    <source>
        <dbReference type="Proteomes" id="UP000028042"/>
    </source>
</evidence>
<evidence type="ECO:0000256" key="1">
    <source>
        <dbReference type="ARBA" id="ARBA00000971"/>
    </source>
</evidence>
<dbReference type="Gene3D" id="3.10.50.40">
    <property type="match status" value="1"/>
</dbReference>
<evidence type="ECO:0000259" key="13">
    <source>
        <dbReference type="PROSITE" id="PS50198"/>
    </source>
</evidence>
<comment type="function">
    <text evidence="11">Plays a major role in protein secretion by helping the post-translocational extracellular folding of several secreted proteins.</text>
</comment>
<dbReference type="InterPro" id="IPR000297">
    <property type="entry name" value="PPIase_PpiC"/>
</dbReference>
<keyword evidence="10 11" id="KW-0449">Lipoprotein</keyword>
<dbReference type="KEGG" id="cpat:CLPA_c37450"/>
<dbReference type="GeneID" id="93075839"/>
<comment type="subcellular location">
    <subcellularLocation>
        <location evidence="2 11">Cell membrane</location>
        <topology evidence="2 11">Lipid-anchor</topology>
    </subcellularLocation>
</comment>
<dbReference type="InterPro" id="IPR046357">
    <property type="entry name" value="PPIase_dom_sf"/>
</dbReference>
<dbReference type="HAMAP" id="MF_01145">
    <property type="entry name" value="Foldase_PrsA"/>
    <property type="match status" value="1"/>
</dbReference>
<evidence type="ECO:0000313" key="15">
    <source>
        <dbReference type="EMBL" id="KRU14203.1"/>
    </source>
</evidence>
<dbReference type="InterPro" id="IPR027304">
    <property type="entry name" value="Trigger_fact/SurA_dom_sf"/>
</dbReference>
<accession>A0A0H3J8J7</accession>
<evidence type="ECO:0000256" key="3">
    <source>
        <dbReference type="ARBA" id="ARBA00006071"/>
    </source>
</evidence>
<dbReference type="eggNOG" id="COG0760">
    <property type="taxonomic scope" value="Bacteria"/>
</dbReference>
<dbReference type="Gene3D" id="1.10.4030.10">
    <property type="entry name" value="Porin chaperone SurA, peptide-binding domain"/>
    <property type="match status" value="1"/>
</dbReference>
<dbReference type="NCBIfam" id="NF000809">
    <property type="entry name" value="PRK00059.1"/>
    <property type="match status" value="1"/>
</dbReference>